<sequence length="79" mass="9270">MMGSVLMRGAKRKRFSGFVLSFWLFETIQNCRSTAIAVQYCVYFGTTSCGRQELNECLTDQYVLAYVEVEFYEVRRRQS</sequence>
<dbReference type="AlphaFoldDB" id="A0A9P8C2H6"/>
<evidence type="ECO:0000313" key="2">
    <source>
        <dbReference type="Proteomes" id="UP000824998"/>
    </source>
</evidence>
<reference evidence="1" key="1">
    <citation type="journal article" date="2021" name="IMA Fungus">
        <title>Genomic characterization of three marine fungi, including Emericellopsis atlantica sp. nov. with signatures of a generalist lifestyle and marine biomass degradation.</title>
        <authorList>
            <person name="Hagestad O.C."/>
            <person name="Hou L."/>
            <person name="Andersen J.H."/>
            <person name="Hansen E.H."/>
            <person name="Altermark B."/>
            <person name="Li C."/>
            <person name="Kuhnert E."/>
            <person name="Cox R.J."/>
            <person name="Crous P.W."/>
            <person name="Spatafora J.W."/>
            <person name="Lail K."/>
            <person name="Amirebrahimi M."/>
            <person name="Lipzen A."/>
            <person name="Pangilinan J."/>
            <person name="Andreopoulos W."/>
            <person name="Hayes R.D."/>
            <person name="Ng V."/>
            <person name="Grigoriev I.V."/>
            <person name="Jackson S.A."/>
            <person name="Sutton T.D.S."/>
            <person name="Dobson A.D.W."/>
            <person name="Rama T."/>
        </authorList>
    </citation>
    <scope>NUCLEOTIDE SEQUENCE</scope>
    <source>
        <strain evidence="1">TRa018bII</strain>
    </source>
</reference>
<accession>A0A9P8C2H6</accession>
<evidence type="ECO:0000313" key="1">
    <source>
        <dbReference type="EMBL" id="KAG9231508.1"/>
    </source>
</evidence>
<protein>
    <submittedName>
        <fullName evidence="1">Uncharacterized protein</fullName>
    </submittedName>
</protein>
<organism evidence="1 2">
    <name type="scientific">Amylocarpus encephaloides</name>
    <dbReference type="NCBI Taxonomy" id="45428"/>
    <lineage>
        <taxon>Eukaryota</taxon>
        <taxon>Fungi</taxon>
        <taxon>Dikarya</taxon>
        <taxon>Ascomycota</taxon>
        <taxon>Pezizomycotina</taxon>
        <taxon>Leotiomycetes</taxon>
        <taxon>Helotiales</taxon>
        <taxon>Helotiales incertae sedis</taxon>
        <taxon>Amylocarpus</taxon>
    </lineage>
</organism>
<dbReference type="Proteomes" id="UP000824998">
    <property type="component" value="Unassembled WGS sequence"/>
</dbReference>
<proteinExistence type="predicted"/>
<dbReference type="EMBL" id="MU251597">
    <property type="protein sequence ID" value="KAG9231508.1"/>
    <property type="molecule type" value="Genomic_DNA"/>
</dbReference>
<comment type="caution">
    <text evidence="1">The sequence shown here is derived from an EMBL/GenBank/DDBJ whole genome shotgun (WGS) entry which is preliminary data.</text>
</comment>
<keyword evidence="2" id="KW-1185">Reference proteome</keyword>
<name>A0A9P8C2H6_9HELO</name>
<gene>
    <name evidence="1" type="ORF">BJ875DRAFT_115785</name>
</gene>